<sequence>MLSFPVTFCSVDCRLSMDRSRSPMDRRSPRKYNQCAECRKEFSSQSSLRRHIDEQHRRKDKLSCPYCSHSFVRKHDLDRHWQSVHGGIQRASQPVIIEDQPDPLVPRTPGRSIDMVSLEPGSVERRIVRDFHSPPPVQRQKSVIPPVVPVQSAIIPLATSGSRRPAIKDASVQPLSTSPGSVKHD</sequence>
<evidence type="ECO:0000256" key="1">
    <source>
        <dbReference type="ARBA" id="ARBA00022723"/>
    </source>
</evidence>
<evidence type="ECO:0000256" key="3">
    <source>
        <dbReference type="ARBA" id="ARBA00022771"/>
    </source>
</evidence>
<feature type="compositionally biased region" description="Polar residues" evidence="6">
    <location>
        <begin position="173"/>
        <end position="185"/>
    </location>
</feature>
<feature type="domain" description="C2H2-type" evidence="7">
    <location>
        <begin position="62"/>
        <end position="90"/>
    </location>
</feature>
<reference evidence="9" key="1">
    <citation type="submission" date="2025-08" db="UniProtKB">
        <authorList>
            <consortium name="RefSeq"/>
        </authorList>
    </citation>
    <scope>IDENTIFICATION</scope>
</reference>
<dbReference type="OrthoDB" id="10018191at2759"/>
<evidence type="ECO:0000313" key="9">
    <source>
        <dbReference type="RefSeq" id="XP_022110641.1"/>
    </source>
</evidence>
<name>A0A8B8A408_ACAPL</name>
<dbReference type="KEGG" id="aplc:110990111"/>
<dbReference type="OMA" id="LECNREC"/>
<keyword evidence="1" id="KW-0479">Metal-binding</keyword>
<protein>
    <submittedName>
        <fullName evidence="9">Uncharacterized protein LOC110990111</fullName>
    </submittedName>
</protein>
<dbReference type="PANTHER" id="PTHR24408">
    <property type="entry name" value="ZINC FINGER PROTEIN"/>
    <property type="match status" value="1"/>
</dbReference>
<dbReference type="GO" id="GO:0000981">
    <property type="term" value="F:DNA-binding transcription factor activity, RNA polymerase II-specific"/>
    <property type="evidence" value="ECO:0007669"/>
    <property type="project" value="TreeGrafter"/>
</dbReference>
<keyword evidence="3 5" id="KW-0863">Zinc-finger</keyword>
<dbReference type="RefSeq" id="XP_022110641.1">
    <property type="nucleotide sequence ID" value="XM_022254949.1"/>
</dbReference>
<dbReference type="Proteomes" id="UP000694845">
    <property type="component" value="Unplaced"/>
</dbReference>
<evidence type="ECO:0000256" key="6">
    <source>
        <dbReference type="SAM" id="MobiDB-lite"/>
    </source>
</evidence>
<accession>A0A8B8A408</accession>
<dbReference type="Pfam" id="PF00096">
    <property type="entry name" value="zf-C2H2"/>
    <property type="match status" value="2"/>
</dbReference>
<dbReference type="SMART" id="SM00355">
    <property type="entry name" value="ZnF_C2H2"/>
    <property type="match status" value="2"/>
</dbReference>
<keyword evidence="8" id="KW-1185">Reference proteome</keyword>
<evidence type="ECO:0000313" key="8">
    <source>
        <dbReference type="Proteomes" id="UP000694845"/>
    </source>
</evidence>
<dbReference type="GO" id="GO:0043565">
    <property type="term" value="F:sequence-specific DNA binding"/>
    <property type="evidence" value="ECO:0007669"/>
    <property type="project" value="TreeGrafter"/>
</dbReference>
<dbReference type="InterPro" id="IPR013087">
    <property type="entry name" value="Znf_C2H2_type"/>
</dbReference>
<dbReference type="SUPFAM" id="SSF57667">
    <property type="entry name" value="beta-beta-alpha zinc fingers"/>
    <property type="match status" value="1"/>
</dbReference>
<dbReference type="PROSITE" id="PS50157">
    <property type="entry name" value="ZINC_FINGER_C2H2_2"/>
    <property type="match status" value="2"/>
</dbReference>
<evidence type="ECO:0000256" key="2">
    <source>
        <dbReference type="ARBA" id="ARBA00022737"/>
    </source>
</evidence>
<feature type="region of interest" description="Disordered" evidence="6">
    <location>
        <begin position="158"/>
        <end position="185"/>
    </location>
</feature>
<dbReference type="GO" id="GO:0005634">
    <property type="term" value="C:nucleus"/>
    <property type="evidence" value="ECO:0007669"/>
    <property type="project" value="TreeGrafter"/>
</dbReference>
<evidence type="ECO:0000256" key="4">
    <source>
        <dbReference type="ARBA" id="ARBA00022833"/>
    </source>
</evidence>
<evidence type="ECO:0000256" key="5">
    <source>
        <dbReference type="PROSITE-ProRule" id="PRU00042"/>
    </source>
</evidence>
<gene>
    <name evidence="9" type="primary">LOC110990111</name>
</gene>
<dbReference type="PANTHER" id="PTHR24408:SF58">
    <property type="entry name" value="TRANSCRIPTION FACTOR (TFIIIA), PUTATIVE (AFU_ORTHOLOGUE AFUA_1G05150)-RELATED"/>
    <property type="match status" value="1"/>
</dbReference>
<dbReference type="InterPro" id="IPR036236">
    <property type="entry name" value="Znf_C2H2_sf"/>
</dbReference>
<evidence type="ECO:0000259" key="7">
    <source>
        <dbReference type="PROSITE" id="PS50157"/>
    </source>
</evidence>
<dbReference type="GeneID" id="110990111"/>
<keyword evidence="2" id="KW-0677">Repeat</keyword>
<dbReference type="PROSITE" id="PS00028">
    <property type="entry name" value="ZINC_FINGER_C2H2_1"/>
    <property type="match status" value="2"/>
</dbReference>
<dbReference type="GO" id="GO:0008270">
    <property type="term" value="F:zinc ion binding"/>
    <property type="evidence" value="ECO:0007669"/>
    <property type="project" value="UniProtKB-KW"/>
</dbReference>
<keyword evidence="4" id="KW-0862">Zinc</keyword>
<organism evidence="8 9">
    <name type="scientific">Acanthaster planci</name>
    <name type="common">Crown-of-thorns starfish</name>
    <dbReference type="NCBI Taxonomy" id="133434"/>
    <lineage>
        <taxon>Eukaryota</taxon>
        <taxon>Metazoa</taxon>
        <taxon>Echinodermata</taxon>
        <taxon>Eleutherozoa</taxon>
        <taxon>Asterozoa</taxon>
        <taxon>Asteroidea</taxon>
        <taxon>Valvatacea</taxon>
        <taxon>Valvatida</taxon>
        <taxon>Acanthasteridae</taxon>
        <taxon>Acanthaster</taxon>
    </lineage>
</organism>
<feature type="domain" description="C2H2-type" evidence="7">
    <location>
        <begin position="33"/>
        <end position="61"/>
    </location>
</feature>
<dbReference type="AlphaFoldDB" id="A0A8B8A408"/>
<proteinExistence type="predicted"/>
<dbReference type="Gene3D" id="3.30.160.60">
    <property type="entry name" value="Classic Zinc Finger"/>
    <property type="match status" value="1"/>
</dbReference>